<gene>
    <name evidence="4" type="ORF">MF626_05430</name>
</gene>
<dbReference type="EMBL" id="CP097770">
    <property type="protein sequence ID" value="UZP76445.1"/>
    <property type="molecule type" value="Genomic_DNA"/>
</dbReference>
<sequence>MPLSRHFEIVYMLLHKKKVTADELAEHFEVSTRTIYRDIDTLSAAGIPIYSSRGKGAEYH</sequence>
<keyword evidence="1" id="KW-0805">Transcription regulation</keyword>
<reference evidence="4" key="1">
    <citation type="submission" date="2022-11" db="EMBL/GenBank/DDBJ databases">
        <authorList>
            <person name="Vasilchenko N.G."/>
            <person name="Prazdnova E.V."/>
            <person name="Gorovtsov A.V."/>
            <person name="Chistyakov V.A."/>
            <person name="Pak M.L."/>
        </authorList>
    </citation>
    <scope>NUCLEOTIDE SEQUENCE</scope>
    <source>
        <strain evidence="4">R 4.5</strain>
    </source>
</reference>
<keyword evidence="2" id="KW-0804">Transcription</keyword>
<feature type="domain" description="HTH deoR-type" evidence="3">
    <location>
        <begin position="2"/>
        <end position="60"/>
    </location>
</feature>
<dbReference type="InterPro" id="IPR013196">
    <property type="entry name" value="HTH_11"/>
</dbReference>
<dbReference type="InterPro" id="IPR001034">
    <property type="entry name" value="DeoR_HTH"/>
</dbReference>
<evidence type="ECO:0000259" key="3">
    <source>
        <dbReference type="PROSITE" id="PS51000"/>
    </source>
</evidence>
<dbReference type="PANTHER" id="PTHR34580:SF1">
    <property type="entry name" value="PROTEIN PAFC"/>
    <property type="match status" value="1"/>
</dbReference>
<dbReference type="SUPFAM" id="SSF46785">
    <property type="entry name" value="Winged helix' DNA-binding domain"/>
    <property type="match status" value="1"/>
</dbReference>
<dbReference type="Gene3D" id="1.10.10.10">
    <property type="entry name" value="Winged helix-like DNA-binding domain superfamily/Winged helix DNA-binding domain"/>
    <property type="match status" value="1"/>
</dbReference>
<dbReference type="GO" id="GO:0003700">
    <property type="term" value="F:DNA-binding transcription factor activity"/>
    <property type="evidence" value="ECO:0007669"/>
    <property type="project" value="InterPro"/>
</dbReference>
<dbReference type="InterPro" id="IPR051534">
    <property type="entry name" value="CBASS_pafABC_assoc_protein"/>
</dbReference>
<dbReference type="PANTHER" id="PTHR34580">
    <property type="match status" value="1"/>
</dbReference>
<evidence type="ECO:0000256" key="1">
    <source>
        <dbReference type="ARBA" id="ARBA00023015"/>
    </source>
</evidence>
<accession>A0AAE9PQ71</accession>
<evidence type="ECO:0000256" key="2">
    <source>
        <dbReference type="ARBA" id="ARBA00023163"/>
    </source>
</evidence>
<dbReference type="InterPro" id="IPR036390">
    <property type="entry name" value="WH_DNA-bd_sf"/>
</dbReference>
<protein>
    <submittedName>
        <fullName evidence="4">HTH domain-containing protein</fullName>
    </submittedName>
</protein>
<dbReference type="InterPro" id="IPR036388">
    <property type="entry name" value="WH-like_DNA-bd_sf"/>
</dbReference>
<evidence type="ECO:0000313" key="4">
    <source>
        <dbReference type="EMBL" id="UZP76445.1"/>
    </source>
</evidence>
<proteinExistence type="predicted"/>
<organism evidence="4">
    <name type="scientific">Paenibacillus polymyxa</name>
    <name type="common">Bacillus polymyxa</name>
    <dbReference type="NCBI Taxonomy" id="1406"/>
    <lineage>
        <taxon>Bacteria</taxon>
        <taxon>Bacillati</taxon>
        <taxon>Bacillota</taxon>
        <taxon>Bacilli</taxon>
        <taxon>Bacillales</taxon>
        <taxon>Paenibacillaceae</taxon>
        <taxon>Paenibacillus</taxon>
    </lineage>
</organism>
<dbReference type="Pfam" id="PF08279">
    <property type="entry name" value="HTH_11"/>
    <property type="match status" value="1"/>
</dbReference>
<dbReference type="PROSITE" id="PS51000">
    <property type="entry name" value="HTH_DEOR_2"/>
    <property type="match status" value="1"/>
</dbReference>
<dbReference type="SMART" id="SM00420">
    <property type="entry name" value="HTH_DEOR"/>
    <property type="match status" value="1"/>
</dbReference>
<dbReference type="AlphaFoldDB" id="A0AAE9PQ71"/>
<name>A0AAE9PQ71_PAEPO</name>